<evidence type="ECO:0000256" key="5">
    <source>
        <dbReference type="RuleBase" id="RU369119"/>
    </source>
</evidence>
<dbReference type="PANTHER" id="PTHR28657:SF5">
    <property type="entry name" value="INDOLEAMINE 2,3-DIOXYGENASE"/>
    <property type="match status" value="1"/>
</dbReference>
<keyword evidence="7" id="KW-1185">Reference proteome</keyword>
<comment type="catalytic activity">
    <reaction evidence="5">
        <text>L-tryptophan + O2 = N-formyl-L-kynurenine</text>
        <dbReference type="Rhea" id="RHEA:24536"/>
        <dbReference type="ChEBI" id="CHEBI:15379"/>
        <dbReference type="ChEBI" id="CHEBI:57912"/>
        <dbReference type="ChEBI" id="CHEBI:58629"/>
    </reaction>
</comment>
<dbReference type="EC" id="1.13.11.52" evidence="5"/>
<dbReference type="GO" id="GO:0019441">
    <property type="term" value="P:L-tryptophan catabolic process to kynurenine"/>
    <property type="evidence" value="ECO:0007669"/>
    <property type="project" value="UniProtKB-UniRule"/>
</dbReference>
<feature type="binding site" description="proximal binding residue" evidence="4">
    <location>
        <position position="296"/>
    </location>
    <ligand>
        <name>heme b</name>
        <dbReference type="ChEBI" id="CHEBI:60344"/>
    </ligand>
    <ligandPart>
        <name>Fe</name>
        <dbReference type="ChEBI" id="CHEBI:18248"/>
    </ligandPart>
</feature>
<keyword evidence="4 5" id="KW-0349">Heme</keyword>
<dbReference type="GO" id="GO:0033754">
    <property type="term" value="F:indoleamine 2,3-dioxygenase activity"/>
    <property type="evidence" value="ECO:0007669"/>
    <property type="project" value="UniProtKB-EC"/>
</dbReference>
<keyword evidence="5" id="KW-0560">Oxidoreductase</keyword>
<name>A0A8H8D9N0_9ASCO</name>
<proteinExistence type="inferred from homology"/>
<keyword evidence="2 4" id="KW-0479">Metal-binding</keyword>
<comment type="caution">
    <text evidence="6">The sequence shown here is derived from an EMBL/GenBank/DDBJ whole genome shotgun (WGS) entry which is preliminary data.</text>
</comment>
<dbReference type="SUPFAM" id="SSF140959">
    <property type="entry name" value="Indolic compounds 2,3-dioxygenase-like"/>
    <property type="match status" value="1"/>
</dbReference>
<keyword evidence="5" id="KW-0223">Dioxygenase</keyword>
<evidence type="ECO:0000256" key="2">
    <source>
        <dbReference type="ARBA" id="ARBA00022723"/>
    </source>
</evidence>
<dbReference type="Pfam" id="PF01231">
    <property type="entry name" value="IDO"/>
    <property type="match status" value="1"/>
</dbReference>
<dbReference type="AlphaFoldDB" id="A0A8H8D9N0"/>
<dbReference type="RefSeq" id="XP_067546975.1">
    <property type="nucleotide sequence ID" value="XM_067694677.1"/>
</dbReference>
<evidence type="ECO:0000256" key="4">
    <source>
        <dbReference type="PIRSR" id="PIRSR600898-1"/>
    </source>
</evidence>
<dbReference type="GO" id="GO:0005737">
    <property type="term" value="C:cytoplasm"/>
    <property type="evidence" value="ECO:0007669"/>
    <property type="project" value="TreeGrafter"/>
</dbReference>
<dbReference type="GO" id="GO:0046872">
    <property type="term" value="F:metal ion binding"/>
    <property type="evidence" value="ECO:0007669"/>
    <property type="project" value="UniProtKB-UniRule"/>
</dbReference>
<reference evidence="6 7" key="1">
    <citation type="submission" date="2020-12" db="EMBL/GenBank/DDBJ databases">
        <title>Effect of drift, selection, and recombination on the evolution of hybrid genomes in Candida yeast pathogens.</title>
        <authorList>
            <person name="Mixao V."/>
            <person name="Ksiezopolska E."/>
            <person name="Saus E."/>
            <person name="Boekhout T."/>
            <person name="Gacser A."/>
            <person name="Gabaldon T."/>
        </authorList>
    </citation>
    <scope>NUCLEOTIDE SEQUENCE [LARGE SCALE GENOMIC DNA]</scope>
    <source>
        <strain evidence="6 7">BP57</strain>
    </source>
</reference>
<sequence>MGFLAPPSDIKLPQRYHPWEELAENMPSYLMAKCFRKEVENLKTIKVEEEEEQVLRQLLSVLAFLQNGYMANGGVETAPPQITIPLNQLCKIFGIAQISTYASLVLWNYRLIKPERGFCLENLATLYTFTGSNQESWFYLTSVMFEKEGATSLCKGMEALEKAEAGDLEGTVGALQYLAEEIDYLGGVMMRVQAMDPNYFYNQLRPFLAGYNKMAGGSNAQSSLTQFYDIILGVEHKDSYLKEMRNYMPKNHRDFLEALEPYAHTIRNFVRQQNDEQLTLAYDACLAMIKAFRDKHIQIVTRFIVLQKGNKVSEKGTGGTSLLPFLKQCRDETGNAAAGSWGKRILTDGMLRLKYTK</sequence>
<evidence type="ECO:0000313" key="7">
    <source>
        <dbReference type="Proteomes" id="UP000669133"/>
    </source>
</evidence>
<dbReference type="InterPro" id="IPR037217">
    <property type="entry name" value="Trp/Indoleamine_2_3_dOase-like"/>
</dbReference>
<accession>A0A8H8D9N0</accession>
<dbReference type="GO" id="GO:0034354">
    <property type="term" value="P:'de novo' NAD+ biosynthetic process from L-tryptophan"/>
    <property type="evidence" value="ECO:0007669"/>
    <property type="project" value="TreeGrafter"/>
</dbReference>
<comment type="function">
    <text evidence="5">Produces N-formyl-kynurenine through the oxidation of tryptophan.</text>
</comment>
<dbReference type="GO" id="GO:0020037">
    <property type="term" value="F:heme binding"/>
    <property type="evidence" value="ECO:0007669"/>
    <property type="project" value="UniProtKB-UniRule"/>
</dbReference>
<evidence type="ECO:0000313" key="6">
    <source>
        <dbReference type="EMBL" id="KAG5417859.1"/>
    </source>
</evidence>
<evidence type="ECO:0000256" key="3">
    <source>
        <dbReference type="ARBA" id="ARBA00023004"/>
    </source>
</evidence>
<dbReference type="PANTHER" id="PTHR28657">
    <property type="entry name" value="INDOLEAMINE 2,3-DIOXYGENASE"/>
    <property type="match status" value="1"/>
</dbReference>
<dbReference type="PROSITE" id="PS00876">
    <property type="entry name" value="IDO_1"/>
    <property type="match status" value="1"/>
</dbReference>
<comment type="similarity">
    <text evidence="1 5">Belongs to the indoleamine 2,3-dioxygenase family.</text>
</comment>
<dbReference type="Gene3D" id="1.20.58.480">
    <property type="match status" value="1"/>
</dbReference>
<keyword evidence="3 4" id="KW-0408">Iron</keyword>
<evidence type="ECO:0000256" key="1">
    <source>
        <dbReference type="ARBA" id="ARBA00007119"/>
    </source>
</evidence>
<dbReference type="GeneID" id="93654124"/>
<protein>
    <recommendedName>
        <fullName evidence="5">Indoleamine 2,3-dioxygenase</fullName>
        <ecNumber evidence="5">1.13.11.52</ecNumber>
    </recommendedName>
</protein>
<dbReference type="Proteomes" id="UP000669133">
    <property type="component" value="Unassembled WGS sequence"/>
</dbReference>
<dbReference type="OrthoDB" id="540174at2759"/>
<gene>
    <name evidence="6" type="ORF">I9W82_005495</name>
</gene>
<dbReference type="EMBL" id="JAEOAQ010000007">
    <property type="protein sequence ID" value="KAG5417859.1"/>
    <property type="molecule type" value="Genomic_DNA"/>
</dbReference>
<dbReference type="InterPro" id="IPR000898">
    <property type="entry name" value="Indolamine_dOase"/>
</dbReference>
<organism evidence="6 7">
    <name type="scientific">Candida metapsilosis</name>
    <dbReference type="NCBI Taxonomy" id="273372"/>
    <lineage>
        <taxon>Eukaryota</taxon>
        <taxon>Fungi</taxon>
        <taxon>Dikarya</taxon>
        <taxon>Ascomycota</taxon>
        <taxon>Saccharomycotina</taxon>
        <taxon>Pichiomycetes</taxon>
        <taxon>Debaryomycetaceae</taxon>
        <taxon>Candida/Lodderomyces clade</taxon>
        <taxon>Candida</taxon>
    </lineage>
</organism>